<name>A0AAN9CAU2_9TELE</name>
<accession>A0AAN9CAU2</accession>
<evidence type="ECO:0000313" key="4">
    <source>
        <dbReference type="EMBL" id="KAK7128278.1"/>
    </source>
</evidence>
<evidence type="ECO:0000259" key="3">
    <source>
        <dbReference type="Pfam" id="PF22795"/>
    </source>
</evidence>
<dbReference type="Pfam" id="PF16044">
    <property type="entry name" value="DUF4796_C"/>
    <property type="match status" value="1"/>
</dbReference>
<dbReference type="PANTHER" id="PTHR33963:SF2">
    <property type="entry name" value="MKRN2 OPPOSITE STRAND PROTEIN"/>
    <property type="match status" value="1"/>
</dbReference>
<dbReference type="EMBL" id="JAYKXH010000022">
    <property type="protein sequence ID" value="KAK7128278.1"/>
    <property type="molecule type" value="Genomic_DNA"/>
</dbReference>
<evidence type="ECO:0000259" key="2">
    <source>
        <dbReference type="Pfam" id="PF16044"/>
    </source>
</evidence>
<evidence type="ECO:0008006" key="6">
    <source>
        <dbReference type="Google" id="ProtNLM"/>
    </source>
</evidence>
<dbReference type="Proteomes" id="UP001364617">
    <property type="component" value="Unassembled WGS sequence"/>
</dbReference>
<sequence>MDTSVIKLSHCEKDIFCFFVPDQCPECGMSFSGKRLEEAPVSVPNPFSNGHKVPCAFLVAPAEHTVLRDFDGQSDLHTGITNTNGIVYNYTRAGVQRETEGWERCVCVPLVQPDMFSLINQWDQYLEKFSSHQMWDPLCHSFDEETHNCYSFTLTFINCVLAAQSKPGLSKDRFTHTFVLPRIRRASKYMMLCREISQNHFHIVDSPKRSSRESPSEDEDSKAF</sequence>
<proteinExistence type="predicted"/>
<feature type="domain" description="MKRN2 opposite strand protein-like C-terminal" evidence="2">
    <location>
        <begin position="40"/>
        <end position="196"/>
    </location>
</feature>
<dbReference type="AlphaFoldDB" id="A0AAN9CAU2"/>
<dbReference type="InterPro" id="IPR053922">
    <property type="entry name" value="MKRN2OS-like_N"/>
</dbReference>
<dbReference type="PANTHER" id="PTHR33963">
    <property type="entry name" value="MKRN2 OPPOSITE STRAND PROTEIN"/>
    <property type="match status" value="1"/>
</dbReference>
<feature type="region of interest" description="Disordered" evidence="1">
    <location>
        <begin position="204"/>
        <end position="224"/>
    </location>
</feature>
<dbReference type="InterPro" id="IPR032016">
    <property type="entry name" value="MKRN2OS-like"/>
</dbReference>
<reference evidence="4 5" key="1">
    <citation type="submission" date="2024-02" db="EMBL/GenBank/DDBJ databases">
        <title>Chromosome-level genome assembly of the Eurasian Minnow (Phoxinus phoxinus).</title>
        <authorList>
            <person name="Oriowo T.O."/>
            <person name="Martin S."/>
            <person name="Stange M."/>
            <person name="Chrysostomakis Y."/>
            <person name="Brown T."/>
            <person name="Winkler S."/>
            <person name="Kukowka S."/>
            <person name="Myers E.W."/>
            <person name="Bohne A."/>
        </authorList>
    </citation>
    <scope>NUCLEOTIDE SEQUENCE [LARGE SCALE GENOMIC DNA]</scope>
    <source>
        <strain evidence="4">ZFMK-TIS-60720</strain>
        <tissue evidence="4">Whole Organism</tissue>
    </source>
</reference>
<dbReference type="InterPro" id="IPR053921">
    <property type="entry name" value="MKRN2OS-like_C"/>
</dbReference>
<evidence type="ECO:0000256" key="1">
    <source>
        <dbReference type="SAM" id="MobiDB-lite"/>
    </source>
</evidence>
<comment type="caution">
    <text evidence="4">The sequence shown here is derived from an EMBL/GenBank/DDBJ whole genome shotgun (WGS) entry which is preliminary data.</text>
</comment>
<keyword evidence="5" id="KW-1185">Reference proteome</keyword>
<organism evidence="4 5">
    <name type="scientific">Phoxinus phoxinus</name>
    <name type="common">Eurasian minnow</name>
    <dbReference type="NCBI Taxonomy" id="58324"/>
    <lineage>
        <taxon>Eukaryota</taxon>
        <taxon>Metazoa</taxon>
        <taxon>Chordata</taxon>
        <taxon>Craniata</taxon>
        <taxon>Vertebrata</taxon>
        <taxon>Euteleostomi</taxon>
        <taxon>Actinopterygii</taxon>
        <taxon>Neopterygii</taxon>
        <taxon>Teleostei</taxon>
        <taxon>Ostariophysi</taxon>
        <taxon>Cypriniformes</taxon>
        <taxon>Leuciscidae</taxon>
        <taxon>Phoxininae</taxon>
        <taxon>Phoxinus</taxon>
    </lineage>
</organism>
<gene>
    <name evidence="4" type="ORF">R3I93_020776</name>
</gene>
<evidence type="ECO:0000313" key="5">
    <source>
        <dbReference type="Proteomes" id="UP001364617"/>
    </source>
</evidence>
<feature type="domain" description="MKRN2 opposite strand protein-like N-terminal" evidence="3">
    <location>
        <begin position="4"/>
        <end position="29"/>
    </location>
</feature>
<dbReference type="Pfam" id="PF22795">
    <property type="entry name" value="DUF4796_N"/>
    <property type="match status" value="1"/>
</dbReference>
<protein>
    <recommendedName>
        <fullName evidence="6">MKRN2 opposite strand protein</fullName>
    </recommendedName>
</protein>